<dbReference type="AlphaFoldDB" id="A0A8S0S9F5"/>
<sequence>MEALIVQVTQVAQMKHWEQLHVETQHALKWKEMAWVLCPSPEAIETKKAIKSVEVQCRVEVDLERAVGVEGSGSMIASGEVFRGTTNQLMEKMSHNYL</sequence>
<dbReference type="Proteomes" id="UP000594638">
    <property type="component" value="Unassembled WGS sequence"/>
</dbReference>
<keyword evidence="2" id="KW-1185">Reference proteome</keyword>
<name>A0A8S0S9F5_OLEEU</name>
<gene>
    <name evidence="1" type="ORF">OLEA9_A091393</name>
</gene>
<dbReference type="Gramene" id="OE9A091393T1">
    <property type="protein sequence ID" value="OE9A091393C1"/>
    <property type="gene ID" value="OE9A091393"/>
</dbReference>
<organism evidence="1 2">
    <name type="scientific">Olea europaea subsp. europaea</name>
    <dbReference type="NCBI Taxonomy" id="158383"/>
    <lineage>
        <taxon>Eukaryota</taxon>
        <taxon>Viridiplantae</taxon>
        <taxon>Streptophyta</taxon>
        <taxon>Embryophyta</taxon>
        <taxon>Tracheophyta</taxon>
        <taxon>Spermatophyta</taxon>
        <taxon>Magnoliopsida</taxon>
        <taxon>eudicotyledons</taxon>
        <taxon>Gunneridae</taxon>
        <taxon>Pentapetalae</taxon>
        <taxon>asterids</taxon>
        <taxon>lamiids</taxon>
        <taxon>Lamiales</taxon>
        <taxon>Oleaceae</taxon>
        <taxon>Oleeae</taxon>
        <taxon>Olea</taxon>
    </lineage>
</organism>
<comment type="caution">
    <text evidence="1">The sequence shown here is derived from an EMBL/GenBank/DDBJ whole genome shotgun (WGS) entry which is preliminary data.</text>
</comment>
<evidence type="ECO:0000313" key="2">
    <source>
        <dbReference type="Proteomes" id="UP000594638"/>
    </source>
</evidence>
<protein>
    <submittedName>
        <fullName evidence="1">Uncharacterized protein</fullName>
    </submittedName>
</protein>
<dbReference type="EMBL" id="CACTIH010004023">
    <property type="protein sequence ID" value="CAA2988746.1"/>
    <property type="molecule type" value="Genomic_DNA"/>
</dbReference>
<accession>A0A8S0S9F5</accession>
<proteinExistence type="predicted"/>
<reference evidence="1 2" key="1">
    <citation type="submission" date="2019-12" db="EMBL/GenBank/DDBJ databases">
        <authorList>
            <person name="Alioto T."/>
            <person name="Alioto T."/>
            <person name="Gomez Garrido J."/>
        </authorList>
    </citation>
    <scope>NUCLEOTIDE SEQUENCE [LARGE SCALE GENOMIC DNA]</scope>
</reference>
<evidence type="ECO:0000313" key="1">
    <source>
        <dbReference type="EMBL" id="CAA2988746.1"/>
    </source>
</evidence>